<organism evidence="1 2">
    <name type="scientific">Escherichia coli H605</name>
    <dbReference type="NCBI Taxonomy" id="656410"/>
    <lineage>
        <taxon>Bacteria</taxon>
        <taxon>Pseudomonadati</taxon>
        <taxon>Pseudomonadota</taxon>
        <taxon>Gammaproteobacteria</taxon>
        <taxon>Enterobacterales</taxon>
        <taxon>Enterobacteriaceae</taxon>
        <taxon>Escherichia</taxon>
    </lineage>
</organism>
<evidence type="ECO:0000313" key="2">
    <source>
        <dbReference type="Proteomes" id="UP000243401"/>
    </source>
</evidence>
<evidence type="ECO:0000313" key="1">
    <source>
        <dbReference type="EMBL" id="OSL50244.1"/>
    </source>
</evidence>
<comment type="caution">
    <text evidence="1">The sequence shown here is derived from an EMBL/GenBank/DDBJ whole genome shotgun (WGS) entry which is preliminary data.</text>
</comment>
<gene>
    <name evidence="1" type="ORF">EATG_01118</name>
</gene>
<name>A0AAJ3P2A9_ECOLX</name>
<protein>
    <submittedName>
        <fullName evidence="1">Uncharacterized protein</fullName>
    </submittedName>
</protein>
<proteinExistence type="predicted"/>
<dbReference type="EMBL" id="ADJX01000002">
    <property type="protein sequence ID" value="OSL50244.1"/>
    <property type="molecule type" value="Genomic_DNA"/>
</dbReference>
<sequence length="32" mass="3761">MKTAFHFSVSFIPMVCVGIIEDNRFAQRWDQS</sequence>
<dbReference type="AlphaFoldDB" id="A0AAJ3P2A9"/>
<accession>A0AAJ3P2A9</accession>
<reference evidence="1 2" key="1">
    <citation type="submission" date="2010-04" db="EMBL/GenBank/DDBJ databases">
        <title>The Genome Sequence of Escherichia coli H605.</title>
        <authorList>
            <consortium name="The Broad Institute Genome Sequencing Platform"/>
            <consortium name="The Broad Institute Genome Sequencing Center for Infectious Disease"/>
            <person name="Feldgarden M."/>
            <person name="Gordon D.M."/>
            <person name="Johnson J.R."/>
            <person name="Johnston B.D."/>
            <person name="Young S."/>
            <person name="Zeng Q."/>
            <person name="Koehrsen M."/>
            <person name="Alvarado L."/>
            <person name="Berlin A.M."/>
            <person name="Borenstein D."/>
            <person name="Chapman S.B."/>
            <person name="Chen Z."/>
            <person name="Engels R."/>
            <person name="Freedman E."/>
            <person name="Gellesch M."/>
            <person name="Goldberg J."/>
            <person name="Griggs A."/>
            <person name="Gujja S."/>
            <person name="Heilman E.R."/>
            <person name="Heiman D.I."/>
            <person name="Hepburn T.A."/>
            <person name="Howarth C."/>
            <person name="Jen D."/>
            <person name="Larson L."/>
            <person name="Mehta T."/>
            <person name="Park D."/>
            <person name="Pearson M."/>
            <person name="Richards J."/>
            <person name="Roberts A."/>
            <person name="Saif S."/>
            <person name="Shea T.D."/>
            <person name="Shenoy N."/>
            <person name="Sisk P."/>
            <person name="Stolte C."/>
            <person name="Sykes S.N."/>
            <person name="Walk T."/>
            <person name="White J."/>
            <person name="Yandava C."/>
            <person name="Haas B."/>
            <person name="Henn M.R."/>
            <person name="Nusbaum C."/>
            <person name="Birren B."/>
        </authorList>
    </citation>
    <scope>NUCLEOTIDE SEQUENCE [LARGE SCALE GENOMIC DNA]</scope>
    <source>
        <strain evidence="1 2">H605</strain>
    </source>
</reference>
<dbReference type="Proteomes" id="UP000243401">
    <property type="component" value="Unassembled WGS sequence"/>
</dbReference>